<feature type="domain" description="HYR-like" evidence="1">
    <location>
        <begin position="1020"/>
        <end position="1090"/>
    </location>
</feature>
<feature type="domain" description="HYR-like" evidence="1">
    <location>
        <begin position="1324"/>
        <end position="1394"/>
    </location>
</feature>
<feature type="domain" description="HYR-like" evidence="1">
    <location>
        <begin position="1"/>
        <end position="26"/>
    </location>
</feature>
<evidence type="ECO:0000313" key="3">
    <source>
        <dbReference type="Proteomes" id="UP001165430"/>
    </source>
</evidence>
<feature type="domain" description="HYR-like" evidence="1">
    <location>
        <begin position="336"/>
        <end position="406"/>
    </location>
</feature>
<feature type="domain" description="HYR-like" evidence="1">
    <location>
        <begin position="184"/>
        <end position="254"/>
    </location>
</feature>
<feature type="domain" description="HYR-like" evidence="1">
    <location>
        <begin position="1248"/>
        <end position="1318"/>
    </location>
</feature>
<feature type="domain" description="HYR-like" evidence="1">
    <location>
        <begin position="716"/>
        <end position="786"/>
    </location>
</feature>
<evidence type="ECO:0000259" key="1">
    <source>
        <dbReference type="Pfam" id="PF23237"/>
    </source>
</evidence>
<feature type="domain" description="HYR-like" evidence="1">
    <location>
        <begin position="488"/>
        <end position="558"/>
    </location>
</feature>
<dbReference type="RefSeq" id="WP_241414732.1">
    <property type="nucleotide sequence ID" value="NZ_JAKZGO010000039.1"/>
</dbReference>
<feature type="domain" description="HYR-like" evidence="1">
    <location>
        <begin position="1096"/>
        <end position="1166"/>
    </location>
</feature>
<feature type="domain" description="HYR-like" evidence="1">
    <location>
        <begin position="108"/>
        <end position="178"/>
    </location>
</feature>
<feature type="non-terminal residue" evidence="2">
    <location>
        <position position="1410"/>
    </location>
</feature>
<keyword evidence="3" id="KW-1185">Reference proteome</keyword>
<evidence type="ECO:0000313" key="2">
    <source>
        <dbReference type="EMBL" id="MCH7415873.1"/>
    </source>
</evidence>
<feature type="domain" description="HYR-like" evidence="1">
    <location>
        <begin position="944"/>
        <end position="1014"/>
    </location>
</feature>
<proteinExistence type="predicted"/>
<feature type="domain" description="HYR-like" evidence="1">
    <location>
        <begin position="868"/>
        <end position="938"/>
    </location>
</feature>
<name>A0ABS9VHG3_9BACT</name>
<organism evidence="2 3">
    <name type="scientific">Belliella alkalica</name>
    <dbReference type="NCBI Taxonomy" id="1730871"/>
    <lineage>
        <taxon>Bacteria</taxon>
        <taxon>Pseudomonadati</taxon>
        <taxon>Bacteroidota</taxon>
        <taxon>Cytophagia</taxon>
        <taxon>Cytophagales</taxon>
        <taxon>Cyclobacteriaceae</taxon>
        <taxon>Belliella</taxon>
    </lineage>
</organism>
<feature type="domain" description="HYR-like" evidence="1">
    <location>
        <begin position="1172"/>
        <end position="1242"/>
    </location>
</feature>
<protein>
    <recommendedName>
        <fullName evidence="1">HYR-like domain-containing protein</fullName>
    </recommendedName>
</protein>
<sequence length="1410" mass="151572">EGTKVYTYTYEDCAGETYTWTYTYTIETPVVTIPTNGSATVACVGDAVEPSIPTVTDNCGRTIVPTLTSVSDDPACEGTKVYTYTYTDCAAEEYTWTYTYTIETPVVTIPTNGSATVACVGDAVEPSTPAVTDNCGRTIVPTLTSVSDDPTCEGTKVYTYTYTDCAGEEYIWTYTYTIETPVVTMPLNGSETVTCVDDAVEPNAPAVTDNCGRTIVPTLTSISEDPACEGTKVYTYTYTDCAGEEYIWTFTYTIEAPVVTIPTNGSETVSCVDHVVEPTAPEVTDNCGRTIVPTLTSISEDPACEGTKVYTYTYTDCAGEEYIWTYTYTIETPVVTMPLNGSSTVACVDDAVEPTAPEVTDNCGRTIVPTLTSISEDPACEGTKVYTYTYTDCSGEEYTWTFTYTIEAPEVTIPTNGSETVACVDDAVEPTAPEVKDNCGREIIPTLSVVSEDPACEGTKVYTYTYTDCAGEEYIWTFTYTIEAPVVTIPTNGSETVSCVDDAVEPNAPTVTDNCGREIIPTLSVVSEDPACEGTKVYTYTYEDCAGETYTWTYTYTIETPVVTMPLNGSASVACVDDAVEPNAPAITDNCDRTIVPTLTSISEDPACEGTKVYTYTYTDCAGEEYTWTYTYTIEAPVVTIPTNGSATVACVDDAVEQTAPEITDNCDRTIVPTLTSVSDDPACEGTKVYTYTYTDCAGEEYTWTYTYTIETPVVTMPLNGSASVACVDDAVEPNAPTVTDNCGRTIVPTLTNVSDDPTCEGTKVYTYTYTDCAGEEYTWTFTYTIEAPVVTMPLNGSATVACVDDAVEPTAPEVTDNCGRTIVPTLTSISEDPACEGTKVYTYTYEDCAGNIQDWTFTYTIEAPVVTMPLNGSATVACVDDAVEPNALAVTDNCDRTIVPTLTSISDDPACEGTKVYTYTYEDCAGETYTWTFTYTIEAPVVAIPTNGSETVACVDDAVESNAPAVTDNCGRTIVPTLTNVSEDPACEGTKVYTYTYEDCAGETYTWTFTYTIEAPVVTMPLNGSATLACVDDAVEPNAPTVTDNCGRTIVPTLTNVSEDPACEGTKVYTYTYTDCSGEEYTWTFTYTIEAPVVTMPTNGSATVACVDDAVEPTAPEVTDNCGRTIVPTLTSVSEDPACEGTKVYTYAYTDCAGEEYTWTFTYTIEAPVVTIPTNGSETVSCVDDAVEPNAPTVTDNCDREIIPTLTSVSEDPACEGTKVYTYTYTDCAGEEYTWTYTYTIETPVVTMPLNGSATVACVDDAVEPTAPEVTDNCDRTIVPTLTSVSEDPACEGTKVYTYTYEDCAGETYTWTYTYTIEAPVVTMPTNGSATVACADDAVEPTAPEVTDNCGRTIVPTLTSVSDDPACEGTKVYTYTYTDCAGEEYIWTFTYTIEAPVVTMPLNGSATVA</sequence>
<dbReference type="EMBL" id="JAKZGO010000039">
    <property type="protein sequence ID" value="MCH7415873.1"/>
    <property type="molecule type" value="Genomic_DNA"/>
</dbReference>
<feature type="domain" description="HYR-like" evidence="1">
    <location>
        <begin position="792"/>
        <end position="862"/>
    </location>
</feature>
<feature type="domain" description="HYR-like" evidence="1">
    <location>
        <begin position="412"/>
        <end position="482"/>
    </location>
</feature>
<feature type="domain" description="HYR-like" evidence="1">
    <location>
        <begin position="260"/>
        <end position="330"/>
    </location>
</feature>
<dbReference type="InterPro" id="IPR057078">
    <property type="entry name" value="HYR-4C"/>
</dbReference>
<gene>
    <name evidence="2" type="ORF">MM213_20400</name>
</gene>
<dbReference type="Proteomes" id="UP001165430">
    <property type="component" value="Unassembled WGS sequence"/>
</dbReference>
<dbReference type="PANTHER" id="PTHR24273:SF32">
    <property type="entry name" value="HYALIN"/>
    <property type="match status" value="1"/>
</dbReference>
<dbReference type="PANTHER" id="PTHR24273">
    <property type="entry name" value="FI04643P-RELATED"/>
    <property type="match status" value="1"/>
</dbReference>
<feature type="domain" description="HYR-like" evidence="1">
    <location>
        <begin position="564"/>
        <end position="634"/>
    </location>
</feature>
<dbReference type="Pfam" id="PF23237">
    <property type="entry name" value="HYR_4C"/>
    <property type="match status" value="19"/>
</dbReference>
<accession>A0ABS9VHG3</accession>
<feature type="domain" description="HYR-like" evidence="1">
    <location>
        <begin position="32"/>
        <end position="102"/>
    </location>
</feature>
<reference evidence="2" key="1">
    <citation type="submission" date="2022-03" db="EMBL/GenBank/DDBJ databases">
        <title>De novo assembled genomes of Belliella spp. (Cyclobacteriaceae) strains.</title>
        <authorList>
            <person name="Szabo A."/>
            <person name="Korponai K."/>
            <person name="Felfoldi T."/>
        </authorList>
    </citation>
    <scope>NUCLEOTIDE SEQUENCE</scope>
    <source>
        <strain evidence="2">DSM 111903</strain>
    </source>
</reference>
<feature type="non-terminal residue" evidence="2">
    <location>
        <position position="1"/>
    </location>
</feature>
<feature type="domain" description="HYR-like" evidence="1">
    <location>
        <begin position="640"/>
        <end position="710"/>
    </location>
</feature>
<comment type="caution">
    <text evidence="2">The sequence shown here is derived from an EMBL/GenBank/DDBJ whole genome shotgun (WGS) entry which is preliminary data.</text>
</comment>